<comment type="caution">
    <text evidence="6">The sequence shown here is derived from an EMBL/GenBank/DDBJ whole genome shotgun (WGS) entry which is preliminary data.</text>
</comment>
<dbReference type="Pfam" id="PF17668">
    <property type="entry name" value="Acetyltransf_17"/>
    <property type="match status" value="1"/>
</dbReference>
<evidence type="ECO:0000313" key="6">
    <source>
        <dbReference type="EMBL" id="MDT0377605.1"/>
    </source>
</evidence>
<dbReference type="InterPro" id="IPR036527">
    <property type="entry name" value="SCP2_sterol-bd_dom_sf"/>
</dbReference>
<feature type="active site" description="Proton donor" evidence="4">
    <location>
        <position position="124"/>
    </location>
</feature>
<comment type="similarity">
    <text evidence="1 4">Belongs to the acetyltransferase Eis family.</text>
</comment>
<dbReference type="InterPro" id="IPR041380">
    <property type="entry name" value="Acetyltransf_17"/>
</dbReference>
<evidence type="ECO:0000259" key="5">
    <source>
        <dbReference type="PROSITE" id="PS51186"/>
    </source>
</evidence>
<reference evidence="7" key="1">
    <citation type="submission" date="2023-07" db="EMBL/GenBank/DDBJ databases">
        <title>30 novel species of actinomycetes from the DSMZ collection.</title>
        <authorList>
            <person name="Nouioui I."/>
        </authorList>
    </citation>
    <scope>NUCLEOTIDE SEQUENCE [LARGE SCALE GENOMIC DNA]</scope>
    <source>
        <strain evidence="7">DSM 42041</strain>
    </source>
</reference>
<dbReference type="InterPro" id="IPR016181">
    <property type="entry name" value="Acyl_CoA_acyltransferase"/>
</dbReference>
<dbReference type="Pfam" id="PF13530">
    <property type="entry name" value="SCP2_2"/>
    <property type="match status" value="1"/>
</dbReference>
<keyword evidence="7" id="KW-1185">Reference proteome</keyword>
<evidence type="ECO:0000313" key="7">
    <source>
        <dbReference type="Proteomes" id="UP001183414"/>
    </source>
</evidence>
<feature type="binding site" evidence="4">
    <location>
        <begin position="119"/>
        <end position="120"/>
    </location>
    <ligand>
        <name>acetyl-CoA</name>
        <dbReference type="ChEBI" id="CHEBI:57288"/>
    </ligand>
</feature>
<dbReference type="Proteomes" id="UP001183414">
    <property type="component" value="Unassembled WGS sequence"/>
</dbReference>
<dbReference type="InterPro" id="IPR051554">
    <property type="entry name" value="Acetyltransferase_Eis"/>
</dbReference>
<protein>
    <submittedName>
        <fullName evidence="6">GNAT family N-acetyltransferase</fullName>
    </submittedName>
</protein>
<dbReference type="SUPFAM" id="SSF55729">
    <property type="entry name" value="Acyl-CoA N-acyltransferases (Nat)"/>
    <property type="match status" value="1"/>
</dbReference>
<comment type="subunit">
    <text evidence="4">Homohexamer; trimer of dimers.</text>
</comment>
<evidence type="ECO:0000256" key="4">
    <source>
        <dbReference type="HAMAP-Rule" id="MF_01812"/>
    </source>
</evidence>
<dbReference type="Gene3D" id="3.30.1050.10">
    <property type="entry name" value="SCP2 sterol-binding domain"/>
    <property type="match status" value="1"/>
</dbReference>
<keyword evidence="2 4" id="KW-0808">Transferase</keyword>
<dbReference type="InterPro" id="IPR025559">
    <property type="entry name" value="Eis_dom"/>
</dbReference>
<keyword evidence="3 4" id="KW-0012">Acyltransferase</keyword>
<organism evidence="6 7">
    <name type="scientific">Streptomyces hazeniae</name>
    <dbReference type="NCBI Taxonomy" id="3075538"/>
    <lineage>
        <taxon>Bacteria</taxon>
        <taxon>Bacillati</taxon>
        <taxon>Actinomycetota</taxon>
        <taxon>Actinomycetes</taxon>
        <taxon>Kitasatosporales</taxon>
        <taxon>Streptomycetaceae</taxon>
        <taxon>Streptomyces</taxon>
    </lineage>
</organism>
<name>A0ABU2NLH0_9ACTN</name>
<gene>
    <name evidence="6" type="ORF">RM572_02305</name>
</gene>
<dbReference type="InterPro" id="IPR022902">
    <property type="entry name" value="NAcTrfase_Eis"/>
</dbReference>
<dbReference type="EMBL" id="JAVREQ010000001">
    <property type="protein sequence ID" value="MDT0377605.1"/>
    <property type="molecule type" value="Genomic_DNA"/>
</dbReference>
<feature type="domain" description="N-acetyltransferase" evidence="5">
    <location>
        <begin position="3"/>
        <end position="152"/>
    </location>
</feature>
<dbReference type="SUPFAM" id="SSF55718">
    <property type="entry name" value="SCP-like"/>
    <property type="match status" value="1"/>
</dbReference>
<dbReference type="NCBIfam" id="NF002367">
    <property type="entry name" value="PRK01346.1-4"/>
    <property type="match status" value="1"/>
</dbReference>
<feature type="binding site" evidence="4">
    <location>
        <begin position="83"/>
        <end position="85"/>
    </location>
    <ligand>
        <name>acetyl-CoA</name>
        <dbReference type="ChEBI" id="CHEBI:57288"/>
    </ligand>
</feature>
<dbReference type="CDD" id="cd04301">
    <property type="entry name" value="NAT_SF"/>
    <property type="match status" value="1"/>
</dbReference>
<feature type="binding site" evidence="4">
    <location>
        <begin position="91"/>
        <end position="96"/>
    </location>
    <ligand>
        <name>acetyl-CoA</name>
        <dbReference type="ChEBI" id="CHEBI:57288"/>
    </ligand>
</feature>
<dbReference type="RefSeq" id="WP_311671552.1">
    <property type="nucleotide sequence ID" value="NZ_JAVREQ010000001.1"/>
</dbReference>
<dbReference type="PROSITE" id="PS51186">
    <property type="entry name" value="GNAT"/>
    <property type="match status" value="1"/>
</dbReference>
<evidence type="ECO:0000256" key="2">
    <source>
        <dbReference type="ARBA" id="ARBA00022679"/>
    </source>
</evidence>
<dbReference type="Pfam" id="PF13527">
    <property type="entry name" value="Acetyltransf_9"/>
    <property type="match status" value="1"/>
</dbReference>
<dbReference type="PANTHER" id="PTHR37817:SF1">
    <property type="entry name" value="N-ACETYLTRANSFERASE EIS"/>
    <property type="match status" value="1"/>
</dbReference>
<dbReference type="HAMAP" id="MF_01812">
    <property type="entry name" value="Eis"/>
    <property type="match status" value="1"/>
</dbReference>
<proteinExistence type="inferred from homology"/>
<sequence length="413" mass="45059">MTIDLRTLTDDPGEHEAWWAVIRAAFGTTFDPESHALWAARMEPGRSIVAYDGDEVCGTTGSFSFRMTVPGGAVVPTAGVTMVTVKPTHRRRGVLTSMMRRQLEEVRERREPLAVLRASEPLIYGRFGYGAASDELGARVDTARTRLALPAGADALRLRLVDPRDPAVLAACEELYARRVPLRPGMLERRPGWERTVVHDPEDKRDGATPMQCVLAERDGELRGYARYAVRPHYDAADNPDGEVLLRDMEALDPAAHGALVRYLFDLDLTSTLCVEGRPVDDPWLHLVTDPRRCGISRRDALYVRVIDVAAALEARTYTTGADVVLELEDAFCPWNAGRWRLSGGPKGATCTRTGDPADLALSVRELGAAYLGGVSLAALAGAGRVRELRQGALAEAATAFHSAVAPWNPHGF</sequence>
<dbReference type="PANTHER" id="PTHR37817">
    <property type="entry name" value="N-ACETYLTRANSFERASE EIS"/>
    <property type="match status" value="1"/>
</dbReference>
<dbReference type="InterPro" id="IPR000182">
    <property type="entry name" value="GNAT_dom"/>
</dbReference>
<evidence type="ECO:0000256" key="1">
    <source>
        <dbReference type="ARBA" id="ARBA00009213"/>
    </source>
</evidence>
<accession>A0ABU2NLH0</accession>
<dbReference type="Gene3D" id="3.40.630.30">
    <property type="match status" value="2"/>
</dbReference>
<feature type="active site" description="Proton acceptor; via carboxylate" evidence="4">
    <location>
        <position position="413"/>
    </location>
</feature>
<evidence type="ECO:0000256" key="3">
    <source>
        <dbReference type="ARBA" id="ARBA00023315"/>
    </source>
</evidence>